<dbReference type="eggNOG" id="COG4591">
    <property type="taxonomic scope" value="Bacteria"/>
</dbReference>
<evidence type="ECO:0000259" key="10">
    <source>
        <dbReference type="Pfam" id="PF12704"/>
    </source>
</evidence>
<dbReference type="NCBIfam" id="TIGR02212">
    <property type="entry name" value="lolCE"/>
    <property type="match status" value="1"/>
</dbReference>
<feature type="transmembrane region" description="Helical" evidence="8">
    <location>
        <begin position="308"/>
        <end position="330"/>
    </location>
</feature>
<feature type="transmembrane region" description="Helical" evidence="8">
    <location>
        <begin position="22"/>
        <end position="51"/>
    </location>
</feature>
<evidence type="ECO:0000259" key="9">
    <source>
        <dbReference type="Pfam" id="PF02687"/>
    </source>
</evidence>
<feature type="domain" description="ABC3 transporter permease C-terminal" evidence="9">
    <location>
        <begin position="267"/>
        <end position="391"/>
    </location>
</feature>
<evidence type="ECO:0000313" key="12">
    <source>
        <dbReference type="Proteomes" id="UP000030341"/>
    </source>
</evidence>
<dbReference type="GO" id="GO:0044874">
    <property type="term" value="P:lipoprotein localization to outer membrane"/>
    <property type="evidence" value="ECO:0007669"/>
    <property type="project" value="TreeGrafter"/>
</dbReference>
<dbReference type="KEGG" id="pseo:OM33_10300"/>
<evidence type="ECO:0000256" key="5">
    <source>
        <dbReference type="ARBA" id="ARBA00022692"/>
    </source>
</evidence>
<dbReference type="InterPro" id="IPR051447">
    <property type="entry name" value="Lipoprotein-release_system"/>
</dbReference>
<keyword evidence="6 8" id="KW-1133">Transmembrane helix</keyword>
<dbReference type="OrthoDB" id="9808461at2"/>
<dbReference type="RefSeq" id="WP_038641440.1">
    <property type="nucleotide sequence ID" value="NZ_CP009888.1"/>
</dbReference>
<dbReference type="AlphaFoldDB" id="A0A0A7EHL7"/>
<keyword evidence="12" id="KW-1185">Reference proteome</keyword>
<sequence length="398" mass="43706">MFQPASLFIGMRYAKLAKGNGFISFISFFSIAGITLGMVALICVTSVMNGFENRLKQSMLQIVPHLTLSLKNENHHSIIDLLKTNSKVASVSKFKNSEGLIVSNSKLLAAQIYGVDKAQQNPLVTMLNPTIIQKLTSDKYSIAITRRLATQLDVKVGDKVRLMLPSVTTFTPVGRMPSQRLFTISVLIDNPAFHAQVVLTNTADLLRLNRIKSKEFNEYAVYLNDPFQLDALLTEIPQLQPLKVADWTDSQGSLFSAVAMEKRIMSLLLGLIILVAVFNILSALTMMVSEKQSEIAILQTLGLTPNGVLQVFMVQGLFNGLVGSILGVALGLSVAMNINEILALLGIQIIAGMQLPVDVSLLQVLIIFYLSIIMSYLATFYPARRASKLAPAQVLRYE</sequence>
<evidence type="ECO:0000256" key="3">
    <source>
        <dbReference type="ARBA" id="ARBA00022448"/>
    </source>
</evidence>
<dbReference type="HOGENOM" id="CLU_000604_8_1_6"/>
<evidence type="ECO:0000313" key="11">
    <source>
        <dbReference type="EMBL" id="AIY65497.1"/>
    </source>
</evidence>
<reference evidence="11 12" key="1">
    <citation type="submission" date="2014-11" db="EMBL/GenBank/DDBJ databases">
        <title>Complete Genome Sequence of Pseudoalteromonas sp. Strain OCN003 Isolated from Kaneohe Bay, Oahu, Hawaii.</title>
        <authorList>
            <person name="Beurmann S."/>
            <person name="Videau P."/>
            <person name="Ushijima B."/>
            <person name="Smith A.M."/>
            <person name="Aeby G.S."/>
            <person name="Callahan S.M."/>
            <person name="Belcaid M."/>
        </authorList>
    </citation>
    <scope>NUCLEOTIDE SEQUENCE [LARGE SCALE GENOMIC DNA]</scope>
    <source>
        <strain evidence="11 12">OCN003</strain>
    </source>
</reference>
<feature type="domain" description="MacB-like periplasmic core" evidence="10">
    <location>
        <begin position="27"/>
        <end position="238"/>
    </location>
</feature>
<evidence type="ECO:0000256" key="1">
    <source>
        <dbReference type="ARBA" id="ARBA00004651"/>
    </source>
</evidence>
<dbReference type="InterPro" id="IPR003838">
    <property type="entry name" value="ABC3_permease_C"/>
</dbReference>
<dbReference type="PANTHER" id="PTHR30489:SF8">
    <property type="entry name" value="LIPOPROTEIN-RELEASING SYSTEM TRANSMEMBRANE PROTEIN LOLC"/>
    <property type="match status" value="1"/>
</dbReference>
<dbReference type="STRING" id="1348114.OM33_10300"/>
<keyword evidence="4" id="KW-1003">Cell membrane</keyword>
<feature type="transmembrane region" description="Helical" evidence="8">
    <location>
        <begin position="361"/>
        <end position="381"/>
    </location>
</feature>
<accession>A0A0A7EHL7</accession>
<proteinExistence type="inferred from homology"/>
<comment type="similarity">
    <text evidence="2">Belongs to the ABC-4 integral membrane protein family. LolC/E subfamily.</text>
</comment>
<feature type="transmembrane region" description="Helical" evidence="8">
    <location>
        <begin position="337"/>
        <end position="355"/>
    </location>
</feature>
<protein>
    <recommendedName>
        <fullName evidence="13">Cell division protein FtsX</fullName>
    </recommendedName>
</protein>
<keyword evidence="3" id="KW-0813">Transport</keyword>
<feature type="transmembrane region" description="Helical" evidence="8">
    <location>
        <begin position="267"/>
        <end position="288"/>
    </location>
</feature>
<evidence type="ECO:0000256" key="7">
    <source>
        <dbReference type="ARBA" id="ARBA00023136"/>
    </source>
</evidence>
<evidence type="ECO:0000256" key="4">
    <source>
        <dbReference type="ARBA" id="ARBA00022475"/>
    </source>
</evidence>
<dbReference type="Pfam" id="PF12704">
    <property type="entry name" value="MacB_PCD"/>
    <property type="match status" value="1"/>
</dbReference>
<evidence type="ECO:0000256" key="6">
    <source>
        <dbReference type="ARBA" id="ARBA00022989"/>
    </source>
</evidence>
<evidence type="ECO:0000256" key="2">
    <source>
        <dbReference type="ARBA" id="ARBA00005236"/>
    </source>
</evidence>
<dbReference type="GO" id="GO:0042953">
    <property type="term" value="P:lipoprotein transport"/>
    <property type="evidence" value="ECO:0007669"/>
    <property type="project" value="InterPro"/>
</dbReference>
<evidence type="ECO:0008006" key="13">
    <source>
        <dbReference type="Google" id="ProtNLM"/>
    </source>
</evidence>
<organism evidence="11 12">
    <name type="scientific">Pseudoalteromonas piratica</name>
    <dbReference type="NCBI Taxonomy" id="1348114"/>
    <lineage>
        <taxon>Bacteria</taxon>
        <taxon>Pseudomonadati</taxon>
        <taxon>Pseudomonadota</taxon>
        <taxon>Gammaproteobacteria</taxon>
        <taxon>Alteromonadales</taxon>
        <taxon>Pseudoalteromonadaceae</taxon>
        <taxon>Pseudoalteromonas</taxon>
    </lineage>
</organism>
<dbReference type="InterPro" id="IPR025857">
    <property type="entry name" value="MacB_PCD"/>
</dbReference>
<dbReference type="PANTHER" id="PTHR30489">
    <property type="entry name" value="LIPOPROTEIN-RELEASING SYSTEM TRANSMEMBRANE PROTEIN LOLE"/>
    <property type="match status" value="1"/>
</dbReference>
<dbReference type="InterPro" id="IPR011925">
    <property type="entry name" value="LolCE_TM"/>
</dbReference>
<dbReference type="EMBL" id="CP009888">
    <property type="protein sequence ID" value="AIY65497.1"/>
    <property type="molecule type" value="Genomic_DNA"/>
</dbReference>
<keyword evidence="7 8" id="KW-0472">Membrane</keyword>
<dbReference type="Proteomes" id="UP000030341">
    <property type="component" value="Chromosome 1"/>
</dbReference>
<keyword evidence="5 8" id="KW-0812">Transmembrane</keyword>
<gene>
    <name evidence="11" type="ORF">OM33_10300</name>
</gene>
<evidence type="ECO:0000256" key="8">
    <source>
        <dbReference type="SAM" id="Phobius"/>
    </source>
</evidence>
<name>A0A0A7EHL7_9GAMM</name>
<comment type="subcellular location">
    <subcellularLocation>
        <location evidence="1">Cell membrane</location>
        <topology evidence="1">Multi-pass membrane protein</topology>
    </subcellularLocation>
</comment>
<dbReference type="Pfam" id="PF02687">
    <property type="entry name" value="FtsX"/>
    <property type="match status" value="1"/>
</dbReference>
<dbReference type="GO" id="GO:0098797">
    <property type="term" value="C:plasma membrane protein complex"/>
    <property type="evidence" value="ECO:0007669"/>
    <property type="project" value="TreeGrafter"/>
</dbReference>